<dbReference type="Proteomes" id="UP000887568">
    <property type="component" value="Unplaced"/>
</dbReference>
<feature type="compositionally biased region" description="Basic and acidic residues" evidence="21">
    <location>
        <begin position="109"/>
        <end position="131"/>
    </location>
</feature>
<keyword evidence="5" id="KW-0479">Metal-binding</keyword>
<reference evidence="25" key="1">
    <citation type="submission" date="2022-11" db="UniProtKB">
        <authorList>
            <consortium name="EnsemblMetazoa"/>
        </authorList>
    </citation>
    <scope>IDENTIFICATION</scope>
</reference>
<name>A0A914B2V4_PATMI</name>
<dbReference type="Pfam" id="PF00271">
    <property type="entry name" value="Helicase_C"/>
    <property type="match status" value="1"/>
</dbReference>
<dbReference type="GO" id="GO:0005737">
    <property type="term" value="C:cytoplasm"/>
    <property type="evidence" value="ECO:0007669"/>
    <property type="project" value="UniProtKB-ARBA"/>
</dbReference>
<keyword evidence="13" id="KW-0238">DNA-binding</keyword>
<keyword evidence="4" id="KW-0597">Phosphoprotein</keyword>
<evidence type="ECO:0000256" key="5">
    <source>
        <dbReference type="ARBA" id="ARBA00022723"/>
    </source>
</evidence>
<dbReference type="CDD" id="cd18793">
    <property type="entry name" value="SF2_C_SNF"/>
    <property type="match status" value="1"/>
</dbReference>
<feature type="compositionally biased region" description="Polar residues" evidence="21">
    <location>
        <begin position="432"/>
        <end position="443"/>
    </location>
</feature>
<proteinExistence type="inferred from homology"/>
<dbReference type="InterPro" id="IPR010666">
    <property type="entry name" value="Znf_GRF"/>
</dbReference>
<dbReference type="RefSeq" id="XP_038070665.1">
    <property type="nucleotide sequence ID" value="XM_038214737.1"/>
</dbReference>
<keyword evidence="3" id="KW-0806">Transcription termination</keyword>
<dbReference type="GO" id="GO:0005524">
    <property type="term" value="F:ATP binding"/>
    <property type="evidence" value="ECO:0007669"/>
    <property type="project" value="UniProtKB-KW"/>
</dbReference>
<evidence type="ECO:0000259" key="23">
    <source>
        <dbReference type="PROSITE" id="PS51194"/>
    </source>
</evidence>
<feature type="region of interest" description="Disordered" evidence="21">
    <location>
        <begin position="295"/>
        <end position="355"/>
    </location>
</feature>
<evidence type="ECO:0000256" key="7">
    <source>
        <dbReference type="ARBA" id="ARBA00022771"/>
    </source>
</evidence>
<dbReference type="OMA" id="KYREMSK"/>
<keyword evidence="10" id="KW-0862">Zinc</keyword>
<evidence type="ECO:0000256" key="3">
    <source>
        <dbReference type="ARBA" id="ARBA00022472"/>
    </source>
</evidence>
<comment type="similarity">
    <text evidence="2">Belongs to the SNF2/RAD54 helicase family.</text>
</comment>
<evidence type="ECO:0000259" key="24">
    <source>
        <dbReference type="PROSITE" id="PS51999"/>
    </source>
</evidence>
<dbReference type="PANTHER" id="PTHR45626">
    <property type="entry name" value="TRANSCRIPTION TERMINATION FACTOR 2-RELATED"/>
    <property type="match status" value="1"/>
</dbReference>
<dbReference type="Pfam" id="PF06839">
    <property type="entry name" value="Zn_ribbon_GRF"/>
    <property type="match status" value="1"/>
</dbReference>
<evidence type="ECO:0000256" key="1">
    <source>
        <dbReference type="ARBA" id="ARBA00004123"/>
    </source>
</evidence>
<feature type="region of interest" description="Disordered" evidence="21">
    <location>
        <begin position="235"/>
        <end position="273"/>
    </location>
</feature>
<dbReference type="InterPro" id="IPR050628">
    <property type="entry name" value="SNF2_RAD54_helicase_TF"/>
</dbReference>
<evidence type="ECO:0000256" key="6">
    <source>
        <dbReference type="ARBA" id="ARBA00022741"/>
    </source>
</evidence>
<dbReference type="PROSITE" id="PS51194">
    <property type="entry name" value="HELICASE_CTER"/>
    <property type="match status" value="1"/>
</dbReference>
<dbReference type="GO" id="GO:0016787">
    <property type="term" value="F:hydrolase activity"/>
    <property type="evidence" value="ECO:0007669"/>
    <property type="project" value="UniProtKB-KW"/>
</dbReference>
<dbReference type="GeneID" id="119739709"/>
<dbReference type="PANTHER" id="PTHR45626:SF50">
    <property type="entry name" value="TRANSCRIPTION TERMINATION FACTOR 2"/>
    <property type="match status" value="1"/>
</dbReference>
<keyword evidence="8" id="KW-0378">Hydrolase</keyword>
<dbReference type="PROSITE" id="PS51192">
    <property type="entry name" value="HELICASE_ATP_BIND_1"/>
    <property type="match status" value="1"/>
</dbReference>
<feature type="domain" description="Helicase C-terminal" evidence="23">
    <location>
        <begin position="1080"/>
        <end position="1249"/>
    </location>
</feature>
<feature type="region of interest" description="Disordered" evidence="21">
    <location>
        <begin position="430"/>
        <end position="463"/>
    </location>
</feature>
<evidence type="ECO:0000256" key="4">
    <source>
        <dbReference type="ARBA" id="ARBA00022553"/>
    </source>
</evidence>
<dbReference type="PROSITE" id="PS51999">
    <property type="entry name" value="ZF_GRF"/>
    <property type="match status" value="1"/>
</dbReference>
<evidence type="ECO:0000256" key="15">
    <source>
        <dbReference type="ARBA" id="ARBA00023242"/>
    </source>
</evidence>
<keyword evidence="11" id="KW-0067">ATP-binding</keyword>
<dbReference type="GO" id="GO:0006353">
    <property type="term" value="P:DNA-templated transcription termination"/>
    <property type="evidence" value="ECO:0007669"/>
    <property type="project" value="UniProtKB-KW"/>
</dbReference>
<feature type="compositionally biased region" description="Low complexity" evidence="21">
    <location>
        <begin position="343"/>
        <end position="355"/>
    </location>
</feature>
<dbReference type="OrthoDB" id="423559at2759"/>
<evidence type="ECO:0000256" key="16">
    <source>
        <dbReference type="ARBA" id="ARBA00070113"/>
    </source>
</evidence>
<dbReference type="FunFam" id="3.40.50.10810:FF:000043">
    <property type="entry name" value="Transcription termination factor 2"/>
    <property type="match status" value="1"/>
</dbReference>
<keyword evidence="12" id="KW-0805">Transcription regulation</keyword>
<dbReference type="InterPro" id="IPR038718">
    <property type="entry name" value="SNF2-like_sf"/>
</dbReference>
<dbReference type="InterPro" id="IPR027417">
    <property type="entry name" value="P-loop_NTPase"/>
</dbReference>
<dbReference type="GO" id="GO:0006281">
    <property type="term" value="P:DNA repair"/>
    <property type="evidence" value="ECO:0007669"/>
    <property type="project" value="TreeGrafter"/>
</dbReference>
<evidence type="ECO:0000256" key="19">
    <source>
        <dbReference type="PROSITE-ProRule" id="PRU01343"/>
    </source>
</evidence>
<evidence type="ECO:0000256" key="8">
    <source>
        <dbReference type="ARBA" id="ARBA00022801"/>
    </source>
</evidence>
<evidence type="ECO:0000256" key="12">
    <source>
        <dbReference type="ARBA" id="ARBA00023015"/>
    </source>
</evidence>
<feature type="compositionally biased region" description="Polar residues" evidence="21">
    <location>
        <begin position="325"/>
        <end position="338"/>
    </location>
</feature>
<dbReference type="GO" id="GO:0005634">
    <property type="term" value="C:nucleus"/>
    <property type="evidence" value="ECO:0007669"/>
    <property type="project" value="UniProtKB-SubCell"/>
</dbReference>
<feature type="compositionally biased region" description="Polar residues" evidence="21">
    <location>
        <begin position="304"/>
        <end position="313"/>
    </location>
</feature>
<sequence length="1260" mass="138393">MDQVLCHGHGKPCFLKTGTKEGPNKGKSYYICSMGPGKQCNHIKQARVAVSHCLVHDGDAVELQALGINATTGERKRYFRCSKYREMSKGWCGSVMVGKINQQCDALHRQPLKDRNGTQESQERKSEKEIPQKPQQNGRGSTRMEHANPHREPTSQPKNPPSRSTVTNPTSATKNSGVADGTVKQGPRVYPDESMQYTERVHKSSLPPQGLALKDKPLPKSVSVLRSEMDELSESFSSQMDISGSDDVFVTSSGAEKPAQGLSTTRPSSGSQAAMVHLKEAGQDSAQQGLRGKETLSPRELTEQQKAQATDSRGAQRAAIPGSTAVISSKASKPSNQVIAGGQSTANSQSSSSSIAQIQSKPTTFANGSLAAKDVVPSVPSLANNHRINLATKPKDLQVAASKQQTAASTIQDRQAKPVDIVDLTADDPTTEARTVSSNNQARQAIPATRPTAPTTSTSTNGQLNLFQSFGKVTSQREQLIQAVQKDMQLKHQLIRDLDKQKNVVKTVPLSMLPDKGAKLIQRVASTEAELKQVEARIQKARMSGLLSANTMNGSYQPVTLTSGHLLHQQPYMAYQTAAQPQVLTLYGGRMTTVRQREVGAVTKDAIEKLHSSLQTCPAADTETDDPEGLKVSLMIHQRQALTWLIWREQQHPCGGILADDMGLGKTLTMISLTLWQKQHGDAAPEKVQDPQTKDQGFITSRATLVVCPASLMLQWQKEVERRCAPGRLSTYLYHGSNRERSAKALAQYDMVFTTYNLVSKELSYLSAKEKGDEPVKDGANLPTSQGEHPLLLKIFWERIILDEAHSIKNHKSQTAMAICRLRARARWAVTGTPIQNNLVDMYSLLRFLRCSPFDEYKVWKRQVDNNSKSGSNRLNVLVKSLLLRRTKDQKNTATGKPLVALPEKRCHSHQIDLSADERRVYDKLFGESRSKVQDYINFHEEKDKAQRSGVTGKTPALFTSAGNLPAARGGAMGKAMGGATGGTIGGTAQGQEQRMHASHILVLLLRLRQCCGHLSLLKEAVDTESCEPEGIDLDVVGQMKEMTIGDDEEEGLRRGDREDRIASKPSIFNKMMPSTKIASVLSALREIRRSSGSSQPASSKTPPIMKSVIISQWTQMLDVMAAHLTRAGYRYWSIRGDVPPKKRSEALEDFNNNPRGREVMLVSLRAGGVGLNLIGGNHLFLLDMHWNPALEDQACDRIYRVGQTNNVSIHKFVCKNTIEERILELQKSKSKLASDVLSGARSQSQKLSLADLRFLFGVN</sequence>
<feature type="coiled-coil region" evidence="20">
    <location>
        <begin position="517"/>
        <end position="544"/>
    </location>
</feature>
<keyword evidence="20" id="KW-0175">Coiled coil</keyword>
<evidence type="ECO:0000256" key="2">
    <source>
        <dbReference type="ARBA" id="ARBA00007025"/>
    </source>
</evidence>
<evidence type="ECO:0000256" key="17">
    <source>
        <dbReference type="ARBA" id="ARBA00079067"/>
    </source>
</evidence>
<evidence type="ECO:0000256" key="10">
    <source>
        <dbReference type="ARBA" id="ARBA00022833"/>
    </source>
</evidence>
<feature type="region of interest" description="Disordered" evidence="21">
    <location>
        <begin position="109"/>
        <end position="217"/>
    </location>
</feature>
<dbReference type="GO" id="GO:0003677">
    <property type="term" value="F:DNA binding"/>
    <property type="evidence" value="ECO:0007669"/>
    <property type="project" value="UniProtKB-KW"/>
</dbReference>
<dbReference type="GO" id="GO:0004386">
    <property type="term" value="F:helicase activity"/>
    <property type="evidence" value="ECO:0007669"/>
    <property type="project" value="UniProtKB-KW"/>
</dbReference>
<evidence type="ECO:0000313" key="26">
    <source>
        <dbReference type="Proteomes" id="UP000887568"/>
    </source>
</evidence>
<feature type="compositionally biased region" description="Low complexity" evidence="21">
    <location>
        <begin position="447"/>
        <end position="460"/>
    </location>
</feature>
<dbReference type="AlphaFoldDB" id="A0A914B2V4"/>
<evidence type="ECO:0000256" key="21">
    <source>
        <dbReference type="SAM" id="MobiDB-lite"/>
    </source>
</evidence>
<evidence type="ECO:0000313" key="25">
    <source>
        <dbReference type="EnsemblMetazoa" id="XP_038070665.1"/>
    </source>
</evidence>
<dbReference type="Pfam" id="PF00176">
    <property type="entry name" value="SNF2-rel_dom"/>
    <property type="match status" value="1"/>
</dbReference>
<dbReference type="Gene3D" id="3.40.50.10810">
    <property type="entry name" value="Tandem AAA-ATPase domain"/>
    <property type="match status" value="1"/>
</dbReference>
<dbReference type="InterPro" id="IPR001650">
    <property type="entry name" value="Helicase_C-like"/>
</dbReference>
<feature type="domain" description="Helicase ATP-binding" evidence="22">
    <location>
        <begin position="647"/>
        <end position="852"/>
    </location>
</feature>
<organism evidence="25 26">
    <name type="scientific">Patiria miniata</name>
    <name type="common">Bat star</name>
    <name type="synonym">Asterina miniata</name>
    <dbReference type="NCBI Taxonomy" id="46514"/>
    <lineage>
        <taxon>Eukaryota</taxon>
        <taxon>Metazoa</taxon>
        <taxon>Echinodermata</taxon>
        <taxon>Eleutherozoa</taxon>
        <taxon>Asterozoa</taxon>
        <taxon>Asteroidea</taxon>
        <taxon>Valvatacea</taxon>
        <taxon>Valvatida</taxon>
        <taxon>Asterinidae</taxon>
        <taxon>Patiria</taxon>
    </lineage>
</organism>
<evidence type="ECO:0000259" key="22">
    <source>
        <dbReference type="PROSITE" id="PS51192"/>
    </source>
</evidence>
<dbReference type="GO" id="GO:0008270">
    <property type="term" value="F:zinc ion binding"/>
    <property type="evidence" value="ECO:0007669"/>
    <property type="project" value="UniProtKB-KW"/>
</dbReference>
<feature type="compositionally biased region" description="Polar residues" evidence="21">
    <location>
        <begin position="261"/>
        <end position="272"/>
    </location>
</feature>
<feature type="compositionally biased region" description="Basic and acidic residues" evidence="21">
    <location>
        <begin position="142"/>
        <end position="153"/>
    </location>
</feature>
<dbReference type="Gene3D" id="3.40.50.300">
    <property type="entry name" value="P-loop containing nucleotide triphosphate hydrolases"/>
    <property type="match status" value="1"/>
</dbReference>
<keyword evidence="26" id="KW-1185">Reference proteome</keyword>
<evidence type="ECO:0000256" key="9">
    <source>
        <dbReference type="ARBA" id="ARBA00022806"/>
    </source>
</evidence>
<keyword evidence="15" id="KW-0539">Nucleus</keyword>
<dbReference type="InterPro" id="IPR049730">
    <property type="entry name" value="SNF2/RAD54-like_C"/>
</dbReference>
<comment type="subcellular location">
    <subcellularLocation>
        <location evidence="1">Nucleus</location>
    </subcellularLocation>
</comment>
<evidence type="ECO:0000256" key="11">
    <source>
        <dbReference type="ARBA" id="ARBA00022840"/>
    </source>
</evidence>
<feature type="compositionally biased region" description="Polar residues" evidence="21">
    <location>
        <begin position="154"/>
        <end position="176"/>
    </location>
</feature>
<dbReference type="SMART" id="SM00487">
    <property type="entry name" value="DEXDc"/>
    <property type="match status" value="1"/>
</dbReference>
<feature type="domain" description="GRF-type" evidence="24">
    <location>
        <begin position="6"/>
        <end position="49"/>
    </location>
</feature>
<dbReference type="InterPro" id="IPR014001">
    <property type="entry name" value="Helicase_ATP-bd"/>
</dbReference>
<evidence type="ECO:0000256" key="13">
    <source>
        <dbReference type="ARBA" id="ARBA00023125"/>
    </source>
</evidence>
<keyword evidence="14" id="KW-0804">Transcription</keyword>
<keyword evidence="7 19" id="KW-0863">Zinc-finger</keyword>
<dbReference type="InterPro" id="IPR000330">
    <property type="entry name" value="SNF2_N"/>
</dbReference>
<protein>
    <recommendedName>
        <fullName evidence="16">Transcription termination factor 2</fullName>
    </recommendedName>
    <alternativeName>
        <fullName evidence="18">RNA polymerase II termination factor</fullName>
    </alternativeName>
    <alternativeName>
        <fullName evidence="17">Transcription release factor 2</fullName>
    </alternativeName>
</protein>
<dbReference type="GO" id="GO:0008094">
    <property type="term" value="F:ATP-dependent activity, acting on DNA"/>
    <property type="evidence" value="ECO:0007669"/>
    <property type="project" value="UniProtKB-ARBA"/>
</dbReference>
<dbReference type="SMART" id="SM00490">
    <property type="entry name" value="HELICc"/>
    <property type="match status" value="1"/>
</dbReference>
<keyword evidence="9" id="KW-0347">Helicase</keyword>
<dbReference type="EnsemblMetazoa" id="XM_038214737.1">
    <property type="protein sequence ID" value="XP_038070665.1"/>
    <property type="gene ID" value="LOC119739709"/>
</dbReference>
<evidence type="ECO:0000256" key="18">
    <source>
        <dbReference type="ARBA" id="ARBA00082628"/>
    </source>
</evidence>
<keyword evidence="6" id="KW-0547">Nucleotide-binding</keyword>
<evidence type="ECO:0000256" key="14">
    <source>
        <dbReference type="ARBA" id="ARBA00023163"/>
    </source>
</evidence>
<accession>A0A914B2V4</accession>
<dbReference type="SUPFAM" id="SSF52540">
    <property type="entry name" value="P-loop containing nucleoside triphosphate hydrolases"/>
    <property type="match status" value="2"/>
</dbReference>
<evidence type="ECO:0000256" key="20">
    <source>
        <dbReference type="SAM" id="Coils"/>
    </source>
</evidence>